<proteinExistence type="inferred from homology"/>
<evidence type="ECO:0000313" key="14">
    <source>
        <dbReference type="EMBL" id="SNX67858.1"/>
    </source>
</evidence>
<protein>
    <recommendedName>
        <fullName evidence="8 10">Protein GrpE</fullName>
    </recommendedName>
    <alternativeName>
        <fullName evidence="9 10">HSP-70 cofactor</fullName>
    </alternativeName>
</protein>
<evidence type="ECO:0000256" key="13">
    <source>
        <dbReference type="SAM" id="MobiDB-lite"/>
    </source>
</evidence>
<evidence type="ECO:0000256" key="2">
    <source>
        <dbReference type="ARBA" id="ARBA00009054"/>
    </source>
</evidence>
<organism evidence="14 15">
    <name type="scientific">Bacillus oleivorans</name>
    <dbReference type="NCBI Taxonomy" id="1448271"/>
    <lineage>
        <taxon>Bacteria</taxon>
        <taxon>Bacillati</taxon>
        <taxon>Bacillota</taxon>
        <taxon>Bacilli</taxon>
        <taxon>Bacillales</taxon>
        <taxon>Bacillaceae</taxon>
        <taxon>Bacillus</taxon>
    </lineage>
</organism>
<dbReference type="GO" id="GO:0005737">
    <property type="term" value="C:cytoplasm"/>
    <property type="evidence" value="ECO:0007669"/>
    <property type="project" value="UniProtKB-SubCell"/>
</dbReference>
<dbReference type="FunFam" id="2.30.22.10:FF:000001">
    <property type="entry name" value="Protein GrpE"/>
    <property type="match status" value="1"/>
</dbReference>
<dbReference type="Proteomes" id="UP000219546">
    <property type="component" value="Unassembled WGS sequence"/>
</dbReference>
<dbReference type="PRINTS" id="PR00773">
    <property type="entry name" value="GRPEPROTEIN"/>
</dbReference>
<evidence type="ECO:0000256" key="12">
    <source>
        <dbReference type="RuleBase" id="RU004478"/>
    </source>
</evidence>
<dbReference type="InterPro" id="IPR000740">
    <property type="entry name" value="GrpE"/>
</dbReference>
<dbReference type="InterPro" id="IPR013805">
    <property type="entry name" value="GrpE_CC"/>
</dbReference>
<dbReference type="CDD" id="cd00446">
    <property type="entry name" value="GrpE"/>
    <property type="match status" value="1"/>
</dbReference>
<reference evidence="14 15" key="1">
    <citation type="submission" date="2017-08" db="EMBL/GenBank/DDBJ databases">
        <authorList>
            <person name="de Groot N.N."/>
        </authorList>
    </citation>
    <scope>NUCLEOTIDE SEQUENCE [LARGE SCALE GENOMIC DNA]</scope>
    <source>
        <strain evidence="14 15">JC228</strain>
    </source>
</reference>
<dbReference type="AlphaFoldDB" id="A0A285CLC5"/>
<comment type="function">
    <text evidence="7 10 11">Participates actively in the response to hyperosmotic and heat shock by preventing the aggregation of stress-denatured proteins, in association with DnaK and GrpE. It is the nucleotide exchange factor for DnaK and may function as a thermosensor. Unfolded proteins bind initially to DnaJ; upon interaction with the DnaJ-bound protein, DnaK hydrolyzes its bound ATP, resulting in the formation of a stable complex. GrpE releases ADP from DnaK; ATP binding to DnaK triggers the release of the substrate protein, thus completing the reaction cycle. Several rounds of ATP-dependent interactions between DnaJ, DnaK and GrpE are required for fully efficient folding.</text>
</comment>
<gene>
    <name evidence="10" type="primary">grpE</name>
    <name evidence="14" type="ORF">SAMN05877753_10262</name>
</gene>
<dbReference type="GO" id="GO:0006457">
    <property type="term" value="P:protein folding"/>
    <property type="evidence" value="ECO:0007669"/>
    <property type="project" value="InterPro"/>
</dbReference>
<dbReference type="InterPro" id="IPR009012">
    <property type="entry name" value="GrpE_head"/>
</dbReference>
<dbReference type="GO" id="GO:0051082">
    <property type="term" value="F:unfolded protein binding"/>
    <property type="evidence" value="ECO:0007669"/>
    <property type="project" value="TreeGrafter"/>
</dbReference>
<dbReference type="PANTHER" id="PTHR21237">
    <property type="entry name" value="GRPE PROTEIN"/>
    <property type="match status" value="1"/>
</dbReference>
<evidence type="ECO:0000256" key="7">
    <source>
        <dbReference type="ARBA" id="ARBA00053401"/>
    </source>
</evidence>
<dbReference type="Pfam" id="PF01025">
    <property type="entry name" value="GrpE"/>
    <property type="match status" value="1"/>
</dbReference>
<dbReference type="GO" id="GO:0042803">
    <property type="term" value="F:protein homodimerization activity"/>
    <property type="evidence" value="ECO:0007669"/>
    <property type="project" value="InterPro"/>
</dbReference>
<dbReference type="Gene3D" id="3.90.20.20">
    <property type="match status" value="1"/>
</dbReference>
<evidence type="ECO:0000256" key="5">
    <source>
        <dbReference type="ARBA" id="ARBA00023016"/>
    </source>
</evidence>
<sequence>MDHKKAKHDQTVMEQELNMEHVISYAEETASANEAEEAVKPEENTTNRAEDEKDALTLANERIQELEQKLEEAENKQLRMHADFENFKRRLQNEKQMIEKYKAQSLVTDLLPALDNFERALKADQVDDSLRPFFQGMEMVYKSILEAMKNAGVEQIESVGKAFDPHQHQAVMKESSSEHEPDTVIEEFQKGYKLKDRVIRPSMVKVSE</sequence>
<dbReference type="EMBL" id="OAOP01000002">
    <property type="protein sequence ID" value="SNX67858.1"/>
    <property type="molecule type" value="Genomic_DNA"/>
</dbReference>
<name>A0A285CLC5_9BACI</name>
<dbReference type="HAMAP" id="MF_01151">
    <property type="entry name" value="GrpE"/>
    <property type="match status" value="1"/>
</dbReference>
<dbReference type="NCBIfam" id="NF010738">
    <property type="entry name" value="PRK14140.1"/>
    <property type="match status" value="1"/>
</dbReference>
<evidence type="ECO:0000256" key="8">
    <source>
        <dbReference type="ARBA" id="ARBA00072274"/>
    </source>
</evidence>
<keyword evidence="15" id="KW-1185">Reference proteome</keyword>
<evidence type="ECO:0000256" key="3">
    <source>
        <dbReference type="ARBA" id="ARBA00011738"/>
    </source>
</evidence>
<keyword evidence="5 10" id="KW-0346">Stress response</keyword>
<dbReference type="SUPFAM" id="SSF58014">
    <property type="entry name" value="Coiled-coil domain of nucleotide exchange factor GrpE"/>
    <property type="match status" value="1"/>
</dbReference>
<dbReference type="SUPFAM" id="SSF51064">
    <property type="entry name" value="Head domain of nucleotide exchange factor GrpE"/>
    <property type="match status" value="1"/>
</dbReference>
<keyword evidence="6 10" id="KW-0143">Chaperone</keyword>
<feature type="region of interest" description="Disordered" evidence="13">
    <location>
        <begin position="27"/>
        <end position="54"/>
    </location>
</feature>
<evidence type="ECO:0000256" key="1">
    <source>
        <dbReference type="ARBA" id="ARBA00004496"/>
    </source>
</evidence>
<accession>A0A285CLC5</accession>
<comment type="subcellular location">
    <subcellularLocation>
        <location evidence="1 10">Cytoplasm</location>
    </subcellularLocation>
</comment>
<feature type="compositionally biased region" description="Basic and acidic residues" evidence="13">
    <location>
        <begin position="37"/>
        <end position="54"/>
    </location>
</feature>
<dbReference type="GO" id="GO:0000774">
    <property type="term" value="F:adenyl-nucleotide exchange factor activity"/>
    <property type="evidence" value="ECO:0007669"/>
    <property type="project" value="InterPro"/>
</dbReference>
<dbReference type="Gene3D" id="2.30.22.10">
    <property type="entry name" value="Head domain of nucleotide exchange factor GrpE"/>
    <property type="match status" value="1"/>
</dbReference>
<evidence type="ECO:0000256" key="4">
    <source>
        <dbReference type="ARBA" id="ARBA00022490"/>
    </source>
</evidence>
<keyword evidence="4 10" id="KW-0963">Cytoplasm</keyword>
<evidence type="ECO:0000256" key="10">
    <source>
        <dbReference type="HAMAP-Rule" id="MF_01151"/>
    </source>
</evidence>
<dbReference type="PANTHER" id="PTHR21237:SF23">
    <property type="entry name" value="GRPE PROTEIN HOMOLOG, MITOCHONDRIAL"/>
    <property type="match status" value="1"/>
</dbReference>
<comment type="similarity">
    <text evidence="2 10 12">Belongs to the GrpE family.</text>
</comment>
<evidence type="ECO:0000313" key="15">
    <source>
        <dbReference type="Proteomes" id="UP000219546"/>
    </source>
</evidence>
<evidence type="ECO:0000256" key="11">
    <source>
        <dbReference type="RuleBase" id="RU000639"/>
    </source>
</evidence>
<evidence type="ECO:0000256" key="9">
    <source>
        <dbReference type="ARBA" id="ARBA00076414"/>
    </source>
</evidence>
<dbReference type="PROSITE" id="PS01071">
    <property type="entry name" value="GRPE"/>
    <property type="match status" value="1"/>
</dbReference>
<dbReference type="GO" id="GO:0051087">
    <property type="term" value="F:protein-folding chaperone binding"/>
    <property type="evidence" value="ECO:0007669"/>
    <property type="project" value="InterPro"/>
</dbReference>
<evidence type="ECO:0000256" key="6">
    <source>
        <dbReference type="ARBA" id="ARBA00023186"/>
    </source>
</evidence>
<comment type="subunit">
    <text evidence="3 10">Homodimer.</text>
</comment>